<evidence type="ECO:0000313" key="1">
    <source>
        <dbReference type="EMBL" id="KAF2068614.1"/>
    </source>
</evidence>
<dbReference type="Proteomes" id="UP000695562">
    <property type="component" value="Unassembled WGS sequence"/>
</dbReference>
<name>A0A8J4PL82_9MYCE</name>
<keyword evidence="2" id="KW-1185">Reference proteome</keyword>
<accession>A0A8J4PL82</accession>
<dbReference type="EMBL" id="AJWJ01000907">
    <property type="protein sequence ID" value="KAF2068614.1"/>
    <property type="molecule type" value="Genomic_DNA"/>
</dbReference>
<comment type="caution">
    <text evidence="1">The sequence shown here is derived from an EMBL/GenBank/DDBJ whole genome shotgun (WGS) entry which is preliminary data.</text>
</comment>
<dbReference type="AlphaFoldDB" id="A0A8J4PL82"/>
<organism evidence="1 2">
    <name type="scientific">Polysphondylium violaceum</name>
    <dbReference type="NCBI Taxonomy" id="133409"/>
    <lineage>
        <taxon>Eukaryota</taxon>
        <taxon>Amoebozoa</taxon>
        <taxon>Evosea</taxon>
        <taxon>Eumycetozoa</taxon>
        <taxon>Dictyostelia</taxon>
        <taxon>Dictyosteliales</taxon>
        <taxon>Dictyosteliaceae</taxon>
        <taxon>Polysphondylium</taxon>
    </lineage>
</organism>
<gene>
    <name evidence="1" type="ORF">CYY_010061</name>
</gene>
<protein>
    <submittedName>
        <fullName evidence="1">Uncharacterized protein</fullName>
    </submittedName>
</protein>
<sequence length="156" mass="18060">MHKLFNNNTNGEVYLRFKKPYYKLPKEGCLNPIPLSGKLESRSQGIQPLSLSNCFGTILYLPIRYFQRIVDKIEIDAIGYSFSTNNNNNNNQNSKKRFAIRLEAREGRINFMNIKGNIHLIGDVKFIKDTDHTLIITSKYSRNANNNQLIFKSKDN</sequence>
<evidence type="ECO:0000313" key="2">
    <source>
        <dbReference type="Proteomes" id="UP000695562"/>
    </source>
</evidence>
<proteinExistence type="predicted"/>
<reference evidence="1" key="1">
    <citation type="submission" date="2020-01" db="EMBL/GenBank/DDBJ databases">
        <title>Development of genomics and gene disruption for Polysphondylium violaceum indicates a role for the polyketide synthase stlB in stalk morphogenesis.</title>
        <authorList>
            <person name="Narita B."/>
            <person name="Kawabe Y."/>
            <person name="Kin K."/>
            <person name="Saito T."/>
            <person name="Gibbs R."/>
            <person name="Kuspa A."/>
            <person name="Muzny D."/>
            <person name="Queller D."/>
            <person name="Richards S."/>
            <person name="Strassman J."/>
            <person name="Sucgang R."/>
            <person name="Worley K."/>
            <person name="Schaap P."/>
        </authorList>
    </citation>
    <scope>NUCLEOTIDE SEQUENCE</scope>
    <source>
        <strain evidence="1">QSvi11</strain>
    </source>
</reference>